<dbReference type="InterPro" id="IPR049547">
    <property type="entry name" value="WDR93_beta-prop"/>
</dbReference>
<dbReference type="SUPFAM" id="SSF50978">
    <property type="entry name" value="WD40 repeat-like"/>
    <property type="match status" value="1"/>
</dbReference>
<dbReference type="InterPro" id="IPR006885">
    <property type="entry name" value="NADH_UbQ_FeS_4_mit-like"/>
</dbReference>
<evidence type="ECO:0000313" key="1">
    <source>
        <dbReference type="Ensembl" id="ENSFTIP00000006054.1"/>
    </source>
</evidence>
<dbReference type="InterPro" id="IPR015943">
    <property type="entry name" value="WD40/YVTN_repeat-like_dom_sf"/>
</dbReference>
<dbReference type="Pfam" id="PF21030">
    <property type="entry name" value="WDR93"/>
    <property type="match status" value="1"/>
</dbReference>
<dbReference type="Proteomes" id="UP000694562">
    <property type="component" value="Unplaced"/>
</dbReference>
<accession>A0A8C4U211</accession>
<dbReference type="OrthoDB" id="547231at2759"/>
<reference evidence="1" key="2">
    <citation type="submission" date="2025-09" db="UniProtKB">
        <authorList>
            <consortium name="Ensembl"/>
        </authorList>
    </citation>
    <scope>IDENTIFICATION</scope>
</reference>
<keyword evidence="2" id="KW-1185">Reference proteome</keyword>
<protein>
    <submittedName>
        <fullName evidence="1">WD repeat domain 93</fullName>
    </submittedName>
</protein>
<organism evidence="1 2">
    <name type="scientific">Falco tinnunculus</name>
    <name type="common">Common kestrel</name>
    <dbReference type="NCBI Taxonomy" id="100819"/>
    <lineage>
        <taxon>Eukaryota</taxon>
        <taxon>Metazoa</taxon>
        <taxon>Chordata</taxon>
        <taxon>Craniata</taxon>
        <taxon>Vertebrata</taxon>
        <taxon>Euteleostomi</taxon>
        <taxon>Archelosauria</taxon>
        <taxon>Archosauria</taxon>
        <taxon>Dinosauria</taxon>
        <taxon>Saurischia</taxon>
        <taxon>Theropoda</taxon>
        <taxon>Coelurosauria</taxon>
        <taxon>Aves</taxon>
        <taxon>Neognathae</taxon>
        <taxon>Neoaves</taxon>
        <taxon>Telluraves</taxon>
        <taxon>Australaves</taxon>
        <taxon>Falconiformes</taxon>
        <taxon>Falconidae</taxon>
        <taxon>Falco</taxon>
    </lineage>
</organism>
<dbReference type="AlphaFoldDB" id="A0A8C4U211"/>
<reference evidence="1" key="1">
    <citation type="submission" date="2025-08" db="UniProtKB">
        <authorList>
            <consortium name="Ensembl"/>
        </authorList>
    </citation>
    <scope>IDENTIFICATION</scope>
</reference>
<name>A0A8C4U211_FALTI</name>
<dbReference type="Gene3D" id="2.130.10.10">
    <property type="entry name" value="YVTN repeat-like/Quinoprotein amine dehydrogenase"/>
    <property type="match status" value="1"/>
</dbReference>
<dbReference type="InterPro" id="IPR036322">
    <property type="entry name" value="WD40_repeat_dom_sf"/>
</dbReference>
<sequence>MAVYIPKHPLEIPPPSEKDWPKDDEEDFFLQDPDRKRDVLPQPFRMMNKLVMLVFENAMAIIEKREMLQEAQNLKVQPTKCFPTAEFQVTGKASCLAVSGKYIFVGLSVGLAAFEMSDCKEVCAWDAVKTEICAIHASDLGNERHILLAVDEMGLVWLFCFHKESFLLVKILNEVEDISKQSTCVEAVVSPGGDYTGVLLQDSTKAWLEIYRLPKDSWLKEMEKSPGAAAGLACRERRSSWTSAKSLELHGDGSAEMESPVSANKANAKLSLPVLLLKVKPPKSITGSSFKSPLDALKKVDDGSMLGLGYNHLIKDSQWEQQEAVFRNTYREYLEAEGETASKEEIPRHATFHFLLPSRILQVGPEMKVQPDVPAGISVHWDGSHNLCLYLLNRPLKEKVDSDLKPDVVWPCAAPIACSAVSSCSRYLALACEDATITIWDNHLGYPLSVTAILEERVTRSIHFLRSSVTASDEMPCPGTDPACPIVQLLVLCTDSSFYLVKAPRAGKSSITLLADRPEDPDLAVSAVVPVLTYPSAALVFSWDGTVSLMNTATSQIVYCFSTPPSHVVASPWQPVFVVDSVNCCLLLRGDKQQLAGALAQSRDSHSTIFLFDFNSYPLKEAFPKESDLPLKSLQNLPWTERCNIYLRDRQQSLLGLGEQLPEYWSRLQAQAALMDKEREKVKGQKKL</sequence>
<dbReference type="Ensembl" id="ENSFTIT00000006334.1">
    <property type="protein sequence ID" value="ENSFTIP00000006054.1"/>
    <property type="gene ID" value="ENSFTIG00000004177.1"/>
</dbReference>
<dbReference type="OMA" id="YSHETES"/>
<dbReference type="PANTHER" id="PTHR12219:SF17">
    <property type="entry name" value="WD REPEAT-CONTAINING PROTEIN 93"/>
    <property type="match status" value="1"/>
</dbReference>
<evidence type="ECO:0000313" key="2">
    <source>
        <dbReference type="Proteomes" id="UP000694562"/>
    </source>
</evidence>
<dbReference type="GO" id="GO:0022900">
    <property type="term" value="P:electron transport chain"/>
    <property type="evidence" value="ECO:0007669"/>
    <property type="project" value="InterPro"/>
</dbReference>
<dbReference type="PANTHER" id="PTHR12219">
    <property type="entry name" value="NADH-UBIQUINONE OXIDOREDUCTASE"/>
    <property type="match status" value="1"/>
</dbReference>
<proteinExistence type="predicted"/>